<dbReference type="AlphaFoldDB" id="A3VGI1"/>
<dbReference type="EMBL" id="AAMT01000008">
    <property type="protein sequence ID" value="EAQ12386.1"/>
    <property type="molecule type" value="Genomic_DNA"/>
</dbReference>
<accession>A3VGI1</accession>
<evidence type="ECO:0000313" key="1">
    <source>
        <dbReference type="EMBL" id="EAQ12386.1"/>
    </source>
</evidence>
<evidence type="ECO:0000313" key="2">
    <source>
        <dbReference type="Proteomes" id="UP000002931"/>
    </source>
</evidence>
<comment type="caution">
    <text evidence="1">The sequence shown here is derived from an EMBL/GenBank/DDBJ whole genome shotgun (WGS) entry which is preliminary data.</text>
</comment>
<proteinExistence type="predicted"/>
<keyword evidence="2" id="KW-1185">Reference proteome</keyword>
<gene>
    <name evidence="1" type="ORF">RB2654_13910</name>
</gene>
<dbReference type="HOGENOM" id="CLU_3412659_0_0_5"/>
<organism evidence="1 2">
    <name type="scientific">Maritimibacter alkaliphilus HTCC2654</name>
    <dbReference type="NCBI Taxonomy" id="314271"/>
    <lineage>
        <taxon>Bacteria</taxon>
        <taxon>Pseudomonadati</taxon>
        <taxon>Pseudomonadota</taxon>
        <taxon>Alphaproteobacteria</taxon>
        <taxon>Rhodobacterales</taxon>
        <taxon>Roseobacteraceae</taxon>
        <taxon>Maritimibacter</taxon>
    </lineage>
</organism>
<sequence length="28" mass="3028">MSSVMVVAWRWMSGTFTTTSTVFSAEGA</sequence>
<dbReference type="Proteomes" id="UP000002931">
    <property type="component" value="Unassembled WGS sequence"/>
</dbReference>
<protein>
    <submittedName>
        <fullName evidence="1">Uncharacterized protein</fullName>
    </submittedName>
</protein>
<reference evidence="1 2" key="1">
    <citation type="journal article" date="2010" name="J. Bacteriol.">
        <title>Genome sequences of Pelagibaca bermudensis HTCC2601T and Maritimibacter alkaliphilus HTCC2654T, the type strains of two marine Roseobacter genera.</title>
        <authorList>
            <person name="Thrash J.C."/>
            <person name="Cho J.C."/>
            <person name="Ferriera S."/>
            <person name="Johnson J."/>
            <person name="Vergin K.L."/>
            <person name="Giovannoni S.J."/>
        </authorList>
    </citation>
    <scope>NUCLEOTIDE SEQUENCE [LARGE SCALE GENOMIC DNA]</scope>
    <source>
        <strain evidence="1 2">HTCC2654</strain>
    </source>
</reference>
<name>A3VGI1_9RHOB</name>